<evidence type="ECO:0000256" key="1">
    <source>
        <dbReference type="SAM" id="MobiDB-lite"/>
    </source>
</evidence>
<dbReference type="EMBL" id="JBBHLL010000599">
    <property type="protein sequence ID" value="KAK7799639.1"/>
    <property type="molecule type" value="Genomic_DNA"/>
</dbReference>
<proteinExistence type="predicted"/>
<evidence type="ECO:0000313" key="2">
    <source>
        <dbReference type="EMBL" id="KAK7799639.1"/>
    </source>
</evidence>
<keyword evidence="3" id="KW-1185">Reference proteome</keyword>
<reference evidence="2 3" key="1">
    <citation type="journal article" date="2023" name="bioRxiv">
        <title>Conserved and derived expression patterns and positive selection on dental genes reveal complex evolutionary context of ever-growing rodent molars.</title>
        <authorList>
            <person name="Calamari Z.T."/>
            <person name="Song A."/>
            <person name="Cohen E."/>
            <person name="Akter M."/>
            <person name="Roy R.D."/>
            <person name="Hallikas O."/>
            <person name="Christensen M.M."/>
            <person name="Li P."/>
            <person name="Marangoni P."/>
            <person name="Jernvall J."/>
            <person name="Klein O.D."/>
        </authorList>
    </citation>
    <scope>NUCLEOTIDE SEQUENCE [LARGE SCALE GENOMIC DNA]</scope>
    <source>
        <strain evidence="2">V071</strain>
    </source>
</reference>
<dbReference type="AlphaFoldDB" id="A0AAW0HA31"/>
<protein>
    <submittedName>
        <fullName evidence="2">Uncharacterized protein</fullName>
    </submittedName>
</protein>
<sequence length="87" mass="9123">MDVVQPSSSQEHHSLVNKHQPVPATLQRSWNLWPAAPGTWMKSNPAGSPGHCQVMPCARMEAGPGGWGLGAGGCQGSRSPLLALQKA</sequence>
<feature type="region of interest" description="Disordered" evidence="1">
    <location>
        <begin position="1"/>
        <end position="23"/>
    </location>
</feature>
<organism evidence="2 3">
    <name type="scientific">Myodes glareolus</name>
    <name type="common">Bank vole</name>
    <name type="synonym">Clethrionomys glareolus</name>
    <dbReference type="NCBI Taxonomy" id="447135"/>
    <lineage>
        <taxon>Eukaryota</taxon>
        <taxon>Metazoa</taxon>
        <taxon>Chordata</taxon>
        <taxon>Craniata</taxon>
        <taxon>Vertebrata</taxon>
        <taxon>Euteleostomi</taxon>
        <taxon>Mammalia</taxon>
        <taxon>Eutheria</taxon>
        <taxon>Euarchontoglires</taxon>
        <taxon>Glires</taxon>
        <taxon>Rodentia</taxon>
        <taxon>Myomorpha</taxon>
        <taxon>Muroidea</taxon>
        <taxon>Cricetidae</taxon>
        <taxon>Arvicolinae</taxon>
        <taxon>Myodes</taxon>
    </lineage>
</organism>
<name>A0AAW0HA31_MYOGA</name>
<evidence type="ECO:0000313" key="3">
    <source>
        <dbReference type="Proteomes" id="UP001488838"/>
    </source>
</evidence>
<comment type="caution">
    <text evidence="2">The sequence shown here is derived from an EMBL/GenBank/DDBJ whole genome shotgun (WGS) entry which is preliminary data.</text>
</comment>
<accession>A0AAW0HA31</accession>
<gene>
    <name evidence="2" type="ORF">U0070_015207</name>
</gene>
<dbReference type="Proteomes" id="UP001488838">
    <property type="component" value="Unassembled WGS sequence"/>
</dbReference>